<dbReference type="Proteomes" id="UP000815325">
    <property type="component" value="Unassembled WGS sequence"/>
</dbReference>
<feature type="region of interest" description="Disordered" evidence="1">
    <location>
        <begin position="22"/>
        <end position="41"/>
    </location>
</feature>
<dbReference type="EMBL" id="MU070462">
    <property type="protein sequence ID" value="KAF5827610.1"/>
    <property type="molecule type" value="Genomic_DNA"/>
</dbReference>
<accession>A0ABQ7FZ30</accession>
<evidence type="ECO:0000313" key="2">
    <source>
        <dbReference type="EMBL" id="KAF5827610.1"/>
    </source>
</evidence>
<name>A0ABQ7FZ30_DUNSA</name>
<comment type="caution">
    <text evidence="2">The sequence shown here is derived from an EMBL/GenBank/DDBJ whole genome shotgun (WGS) entry which is preliminary data.</text>
</comment>
<protein>
    <recommendedName>
        <fullName evidence="4">Encoded protein</fullName>
    </recommendedName>
</protein>
<organism evidence="2 3">
    <name type="scientific">Dunaliella salina</name>
    <name type="common">Green alga</name>
    <name type="synonym">Protococcus salinus</name>
    <dbReference type="NCBI Taxonomy" id="3046"/>
    <lineage>
        <taxon>Eukaryota</taxon>
        <taxon>Viridiplantae</taxon>
        <taxon>Chlorophyta</taxon>
        <taxon>core chlorophytes</taxon>
        <taxon>Chlorophyceae</taxon>
        <taxon>CS clade</taxon>
        <taxon>Chlamydomonadales</taxon>
        <taxon>Dunaliellaceae</taxon>
        <taxon>Dunaliella</taxon>
    </lineage>
</organism>
<evidence type="ECO:0000313" key="3">
    <source>
        <dbReference type="Proteomes" id="UP000815325"/>
    </source>
</evidence>
<reference evidence="2" key="1">
    <citation type="submission" date="2017-08" db="EMBL/GenBank/DDBJ databases">
        <authorList>
            <person name="Polle J.E."/>
            <person name="Barry K."/>
            <person name="Cushman J."/>
            <person name="Schmutz J."/>
            <person name="Tran D."/>
            <person name="Hathwaick L.T."/>
            <person name="Yim W.C."/>
            <person name="Jenkins J."/>
            <person name="Mckie-Krisberg Z.M."/>
            <person name="Prochnik S."/>
            <person name="Lindquist E."/>
            <person name="Dockter R.B."/>
            <person name="Adam C."/>
            <person name="Molina H."/>
            <person name="Bunkerborg J."/>
            <person name="Jin E."/>
            <person name="Buchheim M."/>
            <person name="Magnuson J."/>
        </authorList>
    </citation>
    <scope>NUCLEOTIDE SEQUENCE</scope>
    <source>
        <strain evidence="2">CCAP 19/18</strain>
    </source>
</reference>
<evidence type="ECO:0000256" key="1">
    <source>
        <dbReference type="SAM" id="MobiDB-lite"/>
    </source>
</evidence>
<proteinExistence type="predicted"/>
<sequence length="274" mass="30224">MESCVSTRSSQEAEVSLHSPLLNFSLPGRNRGVQSSRPCPRDKSLKALRIDSRTCSSHGRPRRAAKPLICHRHQAKNPMKLESRPMIYESDPPTPLPDVCVGLTPNDVKPSPDAHPHWAIVCTALLYAACGGLDHSHNLVTPLSWGAPTSYGGPPIRGSPAAKEAAYVHAITHRMEGLCDGEFGDGYSNSNYWYSAAGPHEIQGPLLQKAREYASGSPRLEQLISNHGDRFSPHKFVSICQQADISKDQELKQFCEKVANTEWRMLFDHAHAQM</sequence>
<keyword evidence="3" id="KW-1185">Reference proteome</keyword>
<gene>
    <name evidence="2" type="ORF">DUNSADRAFT_348</name>
</gene>
<evidence type="ECO:0008006" key="4">
    <source>
        <dbReference type="Google" id="ProtNLM"/>
    </source>
</evidence>